<organism evidence="5 6">
    <name type="scientific">Amnibacterium kyonggiense</name>
    <dbReference type="NCBI Taxonomy" id="595671"/>
    <lineage>
        <taxon>Bacteria</taxon>
        <taxon>Bacillati</taxon>
        <taxon>Actinomycetota</taxon>
        <taxon>Actinomycetes</taxon>
        <taxon>Micrococcales</taxon>
        <taxon>Microbacteriaceae</taxon>
        <taxon>Amnibacterium</taxon>
    </lineage>
</organism>
<dbReference type="SUPFAM" id="SSF47413">
    <property type="entry name" value="lambda repressor-like DNA-binding domains"/>
    <property type="match status" value="1"/>
</dbReference>
<dbReference type="Pfam" id="PF00356">
    <property type="entry name" value="LacI"/>
    <property type="match status" value="1"/>
</dbReference>
<dbReference type="PROSITE" id="PS00356">
    <property type="entry name" value="HTH_LACI_1"/>
    <property type="match status" value="1"/>
</dbReference>
<dbReference type="InterPro" id="IPR000843">
    <property type="entry name" value="HTH_LacI"/>
</dbReference>
<dbReference type="PANTHER" id="PTHR30146">
    <property type="entry name" value="LACI-RELATED TRANSCRIPTIONAL REPRESSOR"/>
    <property type="match status" value="1"/>
</dbReference>
<dbReference type="Pfam" id="PF13377">
    <property type="entry name" value="Peripla_BP_3"/>
    <property type="match status" value="1"/>
</dbReference>
<dbReference type="PANTHER" id="PTHR30146:SF109">
    <property type="entry name" value="HTH-TYPE TRANSCRIPTIONAL REGULATOR GALS"/>
    <property type="match status" value="1"/>
</dbReference>
<keyword evidence="3" id="KW-0804">Transcription</keyword>
<proteinExistence type="predicted"/>
<dbReference type="InterPro" id="IPR010982">
    <property type="entry name" value="Lambda_DNA-bd_dom_sf"/>
</dbReference>
<dbReference type="CDD" id="cd01392">
    <property type="entry name" value="HTH_LacI"/>
    <property type="match status" value="1"/>
</dbReference>
<evidence type="ECO:0000256" key="1">
    <source>
        <dbReference type="ARBA" id="ARBA00023015"/>
    </source>
</evidence>
<dbReference type="GO" id="GO:0003700">
    <property type="term" value="F:DNA-binding transcription factor activity"/>
    <property type="evidence" value="ECO:0007669"/>
    <property type="project" value="TreeGrafter"/>
</dbReference>
<evidence type="ECO:0000256" key="2">
    <source>
        <dbReference type="ARBA" id="ARBA00023125"/>
    </source>
</evidence>
<dbReference type="GO" id="GO:0000976">
    <property type="term" value="F:transcription cis-regulatory region binding"/>
    <property type="evidence" value="ECO:0007669"/>
    <property type="project" value="TreeGrafter"/>
</dbReference>
<evidence type="ECO:0000313" key="6">
    <source>
        <dbReference type="Proteomes" id="UP000295344"/>
    </source>
</evidence>
<dbReference type="CDD" id="cd06267">
    <property type="entry name" value="PBP1_LacI_sugar_binding-like"/>
    <property type="match status" value="1"/>
</dbReference>
<dbReference type="Gene3D" id="3.40.50.2300">
    <property type="match status" value="2"/>
</dbReference>
<sequence length="336" mass="35045">MPMTVITIYDVAREAGVSISTVSNALNKPHIVGLETRERVLRVADELGYVPKPAAAVLARRANRRVAVFAPFTSYDSFLRRLSGVLEQASSSGTEVSVFDVGSAAQLASPVLSSVPLTARFDGVIVMGMAVDPVVEQRLVDREIPVVVVDATSERFTTLVVDDAAAGALAAQHLVDLGHRRVGYVAETQVTDYESQSTSRLAGFTRVLEAAGGAVEVVESGPTADESAAAAAGLLASDRAPTALVAHFDRMGVGLLRAVRAAGLRVPEDVSVISFDDGPVAEAAGLTTVRQPFEESGAAALRLLDAAGTRGFVSHTQLKVRLVDRGSTGDAAPSQA</sequence>
<keyword evidence="2" id="KW-0238">DNA-binding</keyword>
<evidence type="ECO:0000313" key="5">
    <source>
        <dbReference type="EMBL" id="TDS79616.1"/>
    </source>
</evidence>
<accession>A0A4R7FPN0</accession>
<dbReference type="EMBL" id="SOAM01000001">
    <property type="protein sequence ID" value="TDS79616.1"/>
    <property type="molecule type" value="Genomic_DNA"/>
</dbReference>
<comment type="caution">
    <text evidence="5">The sequence shown here is derived from an EMBL/GenBank/DDBJ whole genome shotgun (WGS) entry which is preliminary data.</text>
</comment>
<keyword evidence="6" id="KW-1185">Reference proteome</keyword>
<dbReference type="SUPFAM" id="SSF53822">
    <property type="entry name" value="Periplasmic binding protein-like I"/>
    <property type="match status" value="1"/>
</dbReference>
<dbReference type="RefSeq" id="WP_211342579.1">
    <property type="nucleotide sequence ID" value="NZ_BAAARP010000001.1"/>
</dbReference>
<dbReference type="AlphaFoldDB" id="A0A4R7FPN0"/>
<dbReference type="Gene3D" id="1.10.260.40">
    <property type="entry name" value="lambda repressor-like DNA-binding domains"/>
    <property type="match status" value="1"/>
</dbReference>
<dbReference type="InterPro" id="IPR046335">
    <property type="entry name" value="LacI/GalR-like_sensor"/>
</dbReference>
<keyword evidence="1" id="KW-0805">Transcription regulation</keyword>
<dbReference type="SMART" id="SM00354">
    <property type="entry name" value="HTH_LACI"/>
    <property type="match status" value="1"/>
</dbReference>
<dbReference type="PRINTS" id="PR00036">
    <property type="entry name" value="HTHLACI"/>
</dbReference>
<protein>
    <submittedName>
        <fullName evidence="5">LacI family transcriptional regulator</fullName>
    </submittedName>
</protein>
<dbReference type="Proteomes" id="UP000295344">
    <property type="component" value="Unassembled WGS sequence"/>
</dbReference>
<dbReference type="PROSITE" id="PS50932">
    <property type="entry name" value="HTH_LACI_2"/>
    <property type="match status" value="1"/>
</dbReference>
<dbReference type="InterPro" id="IPR028082">
    <property type="entry name" value="Peripla_BP_I"/>
</dbReference>
<gene>
    <name evidence="5" type="ORF">CLV52_0150</name>
</gene>
<reference evidence="5 6" key="1">
    <citation type="submission" date="2019-03" db="EMBL/GenBank/DDBJ databases">
        <title>Genomic Encyclopedia of Archaeal and Bacterial Type Strains, Phase II (KMG-II): from individual species to whole genera.</title>
        <authorList>
            <person name="Goeker M."/>
        </authorList>
    </citation>
    <scope>NUCLEOTIDE SEQUENCE [LARGE SCALE GENOMIC DNA]</scope>
    <source>
        <strain evidence="5 6">DSM 24782</strain>
    </source>
</reference>
<evidence type="ECO:0000259" key="4">
    <source>
        <dbReference type="PROSITE" id="PS50932"/>
    </source>
</evidence>
<name>A0A4R7FPN0_9MICO</name>
<feature type="domain" description="HTH lacI-type" evidence="4">
    <location>
        <begin position="6"/>
        <end position="60"/>
    </location>
</feature>
<evidence type="ECO:0000256" key="3">
    <source>
        <dbReference type="ARBA" id="ARBA00023163"/>
    </source>
</evidence>